<keyword evidence="2" id="KW-0808">Transferase</keyword>
<name>A0A4Y2P0V4_ARAVE</name>
<sequence>MEYEEVTLVLEDGNSLPSEEEILKTLKEVINKRDKGEYTGPVFLDVQKAFDKVWIQGLIHKLIKWKTPPHLLQLLKSYLEERKFTVKNGNSISEAKIMREGIPQGGKICPVLYSLYIKDIKKPHEIRRPTSVFDQEIANLASFEIVNIISIQEIIDSSSREVASSSPICSQLSQKLQRHK</sequence>
<gene>
    <name evidence="2" type="primary">RTase_595</name>
    <name evidence="2" type="ORF">AVEN_106677_1</name>
</gene>
<protein>
    <submittedName>
        <fullName evidence="2">Putative RNA-directed DNA polymerase from transposon BS</fullName>
    </submittedName>
</protein>
<keyword evidence="3" id="KW-1185">Reference proteome</keyword>
<dbReference type="AlphaFoldDB" id="A0A4Y2P0V4"/>
<dbReference type="Pfam" id="PF00078">
    <property type="entry name" value="RVT_1"/>
    <property type="match status" value="1"/>
</dbReference>
<accession>A0A4Y2P0V4</accession>
<feature type="domain" description="Reverse transcriptase" evidence="1">
    <location>
        <begin position="1"/>
        <end position="180"/>
    </location>
</feature>
<dbReference type="Proteomes" id="UP000499080">
    <property type="component" value="Unassembled WGS sequence"/>
</dbReference>
<evidence type="ECO:0000259" key="1">
    <source>
        <dbReference type="PROSITE" id="PS50878"/>
    </source>
</evidence>
<dbReference type="GO" id="GO:0003964">
    <property type="term" value="F:RNA-directed DNA polymerase activity"/>
    <property type="evidence" value="ECO:0007669"/>
    <property type="project" value="UniProtKB-KW"/>
</dbReference>
<dbReference type="PROSITE" id="PS50878">
    <property type="entry name" value="RT_POL"/>
    <property type="match status" value="1"/>
</dbReference>
<organism evidence="2 3">
    <name type="scientific">Araneus ventricosus</name>
    <name type="common">Orbweaver spider</name>
    <name type="synonym">Epeira ventricosa</name>
    <dbReference type="NCBI Taxonomy" id="182803"/>
    <lineage>
        <taxon>Eukaryota</taxon>
        <taxon>Metazoa</taxon>
        <taxon>Ecdysozoa</taxon>
        <taxon>Arthropoda</taxon>
        <taxon>Chelicerata</taxon>
        <taxon>Arachnida</taxon>
        <taxon>Araneae</taxon>
        <taxon>Araneomorphae</taxon>
        <taxon>Entelegynae</taxon>
        <taxon>Araneoidea</taxon>
        <taxon>Araneidae</taxon>
        <taxon>Araneus</taxon>
    </lineage>
</organism>
<evidence type="ECO:0000313" key="3">
    <source>
        <dbReference type="Proteomes" id="UP000499080"/>
    </source>
</evidence>
<dbReference type="InterPro" id="IPR000477">
    <property type="entry name" value="RT_dom"/>
</dbReference>
<comment type="caution">
    <text evidence="2">The sequence shown here is derived from an EMBL/GenBank/DDBJ whole genome shotgun (WGS) entry which is preliminary data.</text>
</comment>
<keyword evidence="2" id="KW-0695">RNA-directed DNA polymerase</keyword>
<dbReference type="EMBL" id="BGPR01010231">
    <property type="protein sequence ID" value="GBN44994.1"/>
    <property type="molecule type" value="Genomic_DNA"/>
</dbReference>
<keyword evidence="2" id="KW-0548">Nucleotidyltransferase</keyword>
<dbReference type="OrthoDB" id="6514966at2759"/>
<proteinExistence type="predicted"/>
<reference evidence="2 3" key="1">
    <citation type="journal article" date="2019" name="Sci. Rep.">
        <title>Orb-weaving spider Araneus ventricosus genome elucidates the spidroin gene catalogue.</title>
        <authorList>
            <person name="Kono N."/>
            <person name="Nakamura H."/>
            <person name="Ohtoshi R."/>
            <person name="Moran D.A.P."/>
            <person name="Shinohara A."/>
            <person name="Yoshida Y."/>
            <person name="Fujiwara M."/>
            <person name="Mori M."/>
            <person name="Tomita M."/>
            <person name="Arakawa K."/>
        </authorList>
    </citation>
    <scope>NUCLEOTIDE SEQUENCE [LARGE SCALE GENOMIC DNA]</scope>
</reference>
<dbReference type="PANTHER" id="PTHR33332">
    <property type="entry name" value="REVERSE TRANSCRIPTASE DOMAIN-CONTAINING PROTEIN"/>
    <property type="match status" value="1"/>
</dbReference>
<evidence type="ECO:0000313" key="2">
    <source>
        <dbReference type="EMBL" id="GBN44994.1"/>
    </source>
</evidence>